<evidence type="ECO:0000313" key="1">
    <source>
        <dbReference type="EMBL" id="TRU52160.1"/>
    </source>
</evidence>
<protein>
    <submittedName>
        <fullName evidence="1">Transposase</fullName>
    </submittedName>
</protein>
<proteinExistence type="predicted"/>
<accession>A0A552FZK0</accession>
<name>A0A552FZK0_MICAE</name>
<sequence length="33" mass="3905">MFVLEFKVKAKTQQYQAIDDAIRTAQFIRNKCV</sequence>
<organism evidence="1 2">
    <name type="scientific">Microcystis aeruginosa Ma_QC_Ca_00000000_S207</name>
    <dbReference type="NCBI Taxonomy" id="2486251"/>
    <lineage>
        <taxon>Bacteria</taxon>
        <taxon>Bacillati</taxon>
        <taxon>Cyanobacteriota</taxon>
        <taxon>Cyanophyceae</taxon>
        <taxon>Oscillatoriophycideae</taxon>
        <taxon>Chroococcales</taxon>
        <taxon>Microcystaceae</taxon>
        <taxon>Microcystis</taxon>
    </lineage>
</organism>
<reference evidence="1 2" key="1">
    <citation type="submission" date="2019-01" db="EMBL/GenBank/DDBJ databases">
        <title>Coherence of Microcystis species and biogeography revealed through population genomics.</title>
        <authorList>
            <person name="Perez-Carrascal O.M."/>
            <person name="Terrat Y."/>
            <person name="Giani A."/>
            <person name="Fortin N."/>
            <person name="Tromas N."/>
            <person name="Shapiro B.J."/>
        </authorList>
    </citation>
    <scope>NUCLEOTIDE SEQUENCE [LARGE SCALE GENOMIC DNA]</scope>
    <source>
        <strain evidence="1">Ma_QC_Ca_00000000_S207</strain>
    </source>
</reference>
<evidence type="ECO:0000313" key="2">
    <source>
        <dbReference type="Proteomes" id="UP000320293"/>
    </source>
</evidence>
<dbReference type="Proteomes" id="UP000320293">
    <property type="component" value="Unassembled WGS sequence"/>
</dbReference>
<comment type="caution">
    <text evidence="1">The sequence shown here is derived from an EMBL/GenBank/DDBJ whole genome shotgun (WGS) entry which is preliminary data.</text>
</comment>
<feature type="non-terminal residue" evidence="1">
    <location>
        <position position="33"/>
    </location>
</feature>
<dbReference type="AlphaFoldDB" id="A0A552FZK0"/>
<gene>
    <name evidence="1" type="ORF">EWV91_04200</name>
</gene>
<dbReference type="EMBL" id="SFBF01000073">
    <property type="protein sequence ID" value="TRU52160.1"/>
    <property type="molecule type" value="Genomic_DNA"/>
</dbReference>